<feature type="region of interest" description="Disordered" evidence="5">
    <location>
        <begin position="569"/>
        <end position="612"/>
    </location>
</feature>
<organism evidence="7 8">
    <name type="scientific">Paspalum notatum var. saurae</name>
    <dbReference type="NCBI Taxonomy" id="547442"/>
    <lineage>
        <taxon>Eukaryota</taxon>
        <taxon>Viridiplantae</taxon>
        <taxon>Streptophyta</taxon>
        <taxon>Embryophyta</taxon>
        <taxon>Tracheophyta</taxon>
        <taxon>Spermatophyta</taxon>
        <taxon>Magnoliopsida</taxon>
        <taxon>Liliopsida</taxon>
        <taxon>Poales</taxon>
        <taxon>Poaceae</taxon>
        <taxon>PACMAD clade</taxon>
        <taxon>Panicoideae</taxon>
        <taxon>Andropogonodae</taxon>
        <taxon>Paspaleae</taxon>
        <taxon>Paspalinae</taxon>
        <taxon>Paspalum</taxon>
    </lineage>
</organism>
<evidence type="ECO:0000256" key="1">
    <source>
        <dbReference type="ARBA" id="ARBA00004123"/>
    </source>
</evidence>
<feature type="region of interest" description="Disordered" evidence="5">
    <location>
        <begin position="970"/>
        <end position="1066"/>
    </location>
</feature>
<accession>A0AAQ3WM12</accession>
<evidence type="ECO:0000313" key="7">
    <source>
        <dbReference type="EMBL" id="WVZ66403.1"/>
    </source>
</evidence>
<dbReference type="GO" id="GO:0005634">
    <property type="term" value="C:nucleus"/>
    <property type="evidence" value="ECO:0007669"/>
    <property type="project" value="UniProtKB-SubCell"/>
</dbReference>
<dbReference type="PROSITE" id="PS51293">
    <property type="entry name" value="SANT"/>
    <property type="match status" value="1"/>
</dbReference>
<feature type="compositionally biased region" description="Low complexity" evidence="5">
    <location>
        <begin position="648"/>
        <end position="658"/>
    </location>
</feature>
<feature type="compositionally biased region" description="Basic and acidic residues" evidence="5">
    <location>
        <begin position="1039"/>
        <end position="1060"/>
    </location>
</feature>
<dbReference type="PANTHER" id="PTHR13859:SF11">
    <property type="entry name" value="GRUNGE, ISOFORM J"/>
    <property type="match status" value="1"/>
</dbReference>
<feature type="compositionally biased region" description="Basic and acidic residues" evidence="5">
    <location>
        <begin position="576"/>
        <end position="592"/>
    </location>
</feature>
<feature type="region of interest" description="Disordered" evidence="5">
    <location>
        <begin position="892"/>
        <end position="925"/>
    </location>
</feature>
<feature type="compositionally biased region" description="Basic and acidic residues" evidence="5">
    <location>
        <begin position="676"/>
        <end position="703"/>
    </location>
</feature>
<protein>
    <recommendedName>
        <fullName evidence="6">SANT domain-containing protein</fullName>
    </recommendedName>
</protein>
<dbReference type="SUPFAM" id="SSF46689">
    <property type="entry name" value="Homeodomain-like"/>
    <property type="match status" value="1"/>
</dbReference>
<dbReference type="InterPro" id="IPR057712">
    <property type="entry name" value="DUF7952"/>
</dbReference>
<feature type="domain" description="SANT" evidence="6">
    <location>
        <begin position="306"/>
        <end position="355"/>
    </location>
</feature>
<evidence type="ECO:0000256" key="4">
    <source>
        <dbReference type="ARBA" id="ARBA00023242"/>
    </source>
</evidence>
<dbReference type="Proteomes" id="UP001341281">
    <property type="component" value="Chromosome 03"/>
</dbReference>
<dbReference type="EMBL" id="CP144747">
    <property type="protein sequence ID" value="WVZ66403.1"/>
    <property type="molecule type" value="Genomic_DNA"/>
</dbReference>
<evidence type="ECO:0000259" key="6">
    <source>
        <dbReference type="PROSITE" id="PS51293"/>
    </source>
</evidence>
<dbReference type="Pfam" id="PF25826">
    <property type="entry name" value="DUF7952"/>
    <property type="match status" value="1"/>
</dbReference>
<evidence type="ECO:0000256" key="2">
    <source>
        <dbReference type="ARBA" id="ARBA00023015"/>
    </source>
</evidence>
<feature type="region of interest" description="Disordered" evidence="5">
    <location>
        <begin position="33"/>
        <end position="53"/>
    </location>
</feature>
<gene>
    <name evidence="7" type="ORF">U9M48_015623</name>
</gene>
<dbReference type="PANTHER" id="PTHR13859">
    <property type="entry name" value="ATROPHIN-RELATED"/>
    <property type="match status" value="1"/>
</dbReference>
<evidence type="ECO:0000256" key="3">
    <source>
        <dbReference type="ARBA" id="ARBA00023163"/>
    </source>
</evidence>
<dbReference type="InterPro" id="IPR009057">
    <property type="entry name" value="Homeodomain-like_sf"/>
</dbReference>
<feature type="compositionally biased region" description="Polar residues" evidence="5">
    <location>
        <begin position="1027"/>
        <end position="1038"/>
    </location>
</feature>
<dbReference type="InterPro" id="IPR056067">
    <property type="entry name" value="DUF7650"/>
</dbReference>
<keyword evidence="2" id="KW-0805">Transcription regulation</keyword>
<dbReference type="AlphaFoldDB" id="A0AAQ3WM12"/>
<reference evidence="7 8" key="1">
    <citation type="submission" date="2024-02" db="EMBL/GenBank/DDBJ databases">
        <title>High-quality chromosome-scale genome assembly of Pensacola bahiagrass (Paspalum notatum Flugge var. saurae).</title>
        <authorList>
            <person name="Vega J.M."/>
            <person name="Podio M."/>
            <person name="Orjuela J."/>
            <person name="Siena L.A."/>
            <person name="Pessino S.C."/>
            <person name="Combes M.C."/>
            <person name="Mariac C."/>
            <person name="Albertini E."/>
            <person name="Pupilli F."/>
            <person name="Ortiz J.P.A."/>
            <person name="Leblanc O."/>
        </authorList>
    </citation>
    <scope>NUCLEOTIDE SEQUENCE [LARGE SCALE GENOMIC DNA]</scope>
    <source>
        <strain evidence="7">R1</strain>
        <tissue evidence="7">Leaf</tissue>
    </source>
</reference>
<keyword evidence="3" id="KW-0804">Transcription</keyword>
<comment type="subcellular location">
    <subcellularLocation>
        <location evidence="1">Nucleus</location>
    </subcellularLocation>
</comment>
<evidence type="ECO:0000313" key="8">
    <source>
        <dbReference type="Proteomes" id="UP001341281"/>
    </source>
</evidence>
<dbReference type="InterPro" id="IPR017884">
    <property type="entry name" value="SANT_dom"/>
</dbReference>
<keyword evidence="8" id="KW-1185">Reference proteome</keyword>
<dbReference type="GO" id="GO:0003714">
    <property type="term" value="F:transcription corepressor activity"/>
    <property type="evidence" value="ECO:0007669"/>
    <property type="project" value="TreeGrafter"/>
</dbReference>
<proteinExistence type="predicted"/>
<evidence type="ECO:0000256" key="5">
    <source>
        <dbReference type="SAM" id="MobiDB-lite"/>
    </source>
</evidence>
<keyword evidence="4" id="KW-0539">Nucleus</keyword>
<name>A0AAQ3WM12_PASNO</name>
<feature type="region of interest" description="Disordered" evidence="5">
    <location>
        <begin position="624"/>
        <end position="719"/>
    </location>
</feature>
<sequence>MGSTSTRLLRLASKHLSGAWTHTRSHTIVVLSTSPAHAPRQAPSSPPGPLWQRSLLRHPTAGARRTYRSNSSSPPAASFVVVVLTAGPRGLQDWRSVRTCGGFHFLMDSLEFKKEEDYQMDPIDIKDDEEHPIDMLVDQPRFLEPLCPEEVNEDTRVYPRVGDEYQVEVPDLLNEEERVKLRSSAVYDRMTFGFEYPVGVGLAIPVTWTQNRSSHIKEEQRGFSGLNSCPSQGGPINDSKSIMGNLDQHVVCSQCVSCKVEYTEQVEKLPGSAGQDLHCLPKSKLLGCSCVNNKFNNNFPLPGMPKCSWTDEEAQTFLLGLYIFGKNLVQVTKFTETKKMGEVLSYYYGEFFRSDPYRRWAACRKARSRRCILGLRIFSGPRQQELLSRLLAGVTREIEAPLMEVFKIFNEGISTFEQFILTLKSTVGAQVLVEAVGVGKGKYDLTGFALDPSRNHGISMRPEIPVGKACSSLSSGDIIKFLTGDFRLSKARSNDLFWEAVWPRLLSRGWHSEQPKDSSQVGKHALVFLIPGVKKFSRKKLVKGNHYFDSVSDVLSKVASEPRMLEFGVEGGNDDSGIKHENGWIHDSEPDRNTLPNKKPYSRPTEPGCSPELMKFTVVDTSLVQGEEPSKVRSLRNLPTDSTHGYMSSPHSGDSGSDSSEEHSDSEDGSQPYEHISTDRSTTDVKYASEERKGKPPTIDKMDSTVIQKSASSGTSMPINGHISADQGFSAVNNICSSTATILSVDVQRVHAATTSTEISFNFDQSVNAESQVFLAPFSKRRRLVSSKTERTGRRNATNENYYWKQPLQHDASGADEASREANSFIWGATPNSSTNISFDVNNKKPYSRQLDYVPPNAEAMFYKEPCQNRNIIDLNIPQMPSDYEPTVCYTVPPPDKSTQTNETMVRPLRTSGSEEVSDHLPDMDSSRNVLYEELQLSFNSRRHSSRSRRSRPPTARALEALACGFLGTKQKGREASFPSSSRSSRPVRRPRRSPDVALSFPSDGKECTSHFPDPPMDVNGWRMSNPPYQLTQSSPSDKSTDKGSPDLFEADKSTDKGIHELFGIP</sequence>
<dbReference type="Pfam" id="PF24662">
    <property type="entry name" value="DUF7650"/>
    <property type="match status" value="1"/>
</dbReference>
<feature type="compositionally biased region" description="Polar residues" evidence="5">
    <location>
        <begin position="705"/>
        <end position="718"/>
    </location>
</feature>
<feature type="compositionally biased region" description="Polar residues" evidence="5">
    <location>
        <begin position="637"/>
        <end position="646"/>
    </location>
</feature>